<dbReference type="EMBL" id="SSTD01012495">
    <property type="protein sequence ID" value="TYK08686.1"/>
    <property type="molecule type" value="Genomic_DNA"/>
</dbReference>
<sequence length="86" mass="9701">MSVTLEEEIKEHKDKSDSSKSDHHWKRSLKKVKVSGDDPDGRGSNSLGVPNVPPLVYTFSFLKILLLFFTNDLLMFTSAIAFERSS</sequence>
<evidence type="ECO:0000256" key="1">
    <source>
        <dbReference type="SAM" id="MobiDB-lite"/>
    </source>
</evidence>
<reference evidence="4 5" key="1">
    <citation type="submission" date="2019-08" db="EMBL/GenBank/DDBJ databases">
        <title>Draft genome sequences of two oriental melons (Cucumis melo L. var makuwa).</title>
        <authorList>
            <person name="Kwon S.-Y."/>
        </authorList>
    </citation>
    <scope>NUCLEOTIDE SEQUENCE [LARGE SCALE GENOMIC DNA]</scope>
    <source>
        <strain evidence="5">cv. Chang Bougi</strain>
        <strain evidence="4">cv. SW 3</strain>
        <tissue evidence="2">Leaf</tissue>
    </source>
</reference>
<dbReference type="Proteomes" id="UP000321947">
    <property type="component" value="Unassembled WGS sequence"/>
</dbReference>
<feature type="compositionally biased region" description="Basic and acidic residues" evidence="1">
    <location>
        <begin position="7"/>
        <end position="22"/>
    </location>
</feature>
<dbReference type="AlphaFoldDB" id="A0A5A7U891"/>
<gene>
    <name evidence="3" type="ORF">E5676_scaffold118G00370</name>
    <name evidence="2" type="ORF">E6C27_scaffold1591G00310</name>
</gene>
<comment type="caution">
    <text evidence="2">The sequence shown here is derived from an EMBL/GenBank/DDBJ whole genome shotgun (WGS) entry which is preliminary data.</text>
</comment>
<evidence type="ECO:0000313" key="2">
    <source>
        <dbReference type="EMBL" id="KAA0049835.1"/>
    </source>
</evidence>
<protein>
    <submittedName>
        <fullName evidence="2">Uncharacterized protein</fullName>
    </submittedName>
</protein>
<feature type="region of interest" description="Disordered" evidence="1">
    <location>
        <begin position="1"/>
        <end position="50"/>
    </location>
</feature>
<dbReference type="EMBL" id="SSTE01012020">
    <property type="protein sequence ID" value="KAA0049835.1"/>
    <property type="molecule type" value="Genomic_DNA"/>
</dbReference>
<feature type="compositionally biased region" description="Basic residues" evidence="1">
    <location>
        <begin position="23"/>
        <end position="33"/>
    </location>
</feature>
<accession>A0A5A7U891</accession>
<dbReference type="OrthoDB" id="1836792at2759"/>
<proteinExistence type="predicted"/>
<name>A0A5A7U891_CUCMM</name>
<dbReference type="Proteomes" id="UP000321393">
    <property type="component" value="Unassembled WGS sequence"/>
</dbReference>
<organism evidence="2 4">
    <name type="scientific">Cucumis melo var. makuwa</name>
    <name type="common">Oriental melon</name>
    <dbReference type="NCBI Taxonomy" id="1194695"/>
    <lineage>
        <taxon>Eukaryota</taxon>
        <taxon>Viridiplantae</taxon>
        <taxon>Streptophyta</taxon>
        <taxon>Embryophyta</taxon>
        <taxon>Tracheophyta</taxon>
        <taxon>Spermatophyta</taxon>
        <taxon>Magnoliopsida</taxon>
        <taxon>eudicotyledons</taxon>
        <taxon>Gunneridae</taxon>
        <taxon>Pentapetalae</taxon>
        <taxon>rosids</taxon>
        <taxon>fabids</taxon>
        <taxon>Cucurbitales</taxon>
        <taxon>Cucurbitaceae</taxon>
        <taxon>Benincaseae</taxon>
        <taxon>Cucumis</taxon>
    </lineage>
</organism>
<evidence type="ECO:0000313" key="5">
    <source>
        <dbReference type="Proteomes" id="UP000321947"/>
    </source>
</evidence>
<evidence type="ECO:0000313" key="3">
    <source>
        <dbReference type="EMBL" id="TYK08686.1"/>
    </source>
</evidence>
<evidence type="ECO:0000313" key="4">
    <source>
        <dbReference type="Proteomes" id="UP000321393"/>
    </source>
</evidence>